<evidence type="ECO:0000313" key="8">
    <source>
        <dbReference type="Proteomes" id="UP000283589"/>
    </source>
</evidence>
<evidence type="ECO:0000313" key="7">
    <source>
        <dbReference type="EMBL" id="RGV31736.1"/>
    </source>
</evidence>
<dbReference type="NCBIfam" id="TIGR02985">
    <property type="entry name" value="Sig70_bacteroi1"/>
    <property type="match status" value="1"/>
</dbReference>
<dbReference type="InterPro" id="IPR039425">
    <property type="entry name" value="RNA_pol_sigma-70-like"/>
</dbReference>
<dbReference type="Gene3D" id="1.10.1740.10">
    <property type="match status" value="1"/>
</dbReference>
<dbReference type="GO" id="GO:0016987">
    <property type="term" value="F:sigma factor activity"/>
    <property type="evidence" value="ECO:0007669"/>
    <property type="project" value="UniProtKB-KW"/>
</dbReference>
<dbReference type="PANTHER" id="PTHR43133:SF46">
    <property type="entry name" value="RNA POLYMERASE SIGMA-70 FACTOR ECF SUBFAMILY"/>
    <property type="match status" value="1"/>
</dbReference>
<dbReference type="InterPro" id="IPR013249">
    <property type="entry name" value="RNA_pol_sigma70_r4_t2"/>
</dbReference>
<protein>
    <submittedName>
        <fullName evidence="7">RNA polymerase sigma-70 factor</fullName>
    </submittedName>
</protein>
<gene>
    <name evidence="7" type="ORF">DWW18_16505</name>
</gene>
<dbReference type="InterPro" id="IPR013325">
    <property type="entry name" value="RNA_pol_sigma_r2"/>
</dbReference>
<accession>A0A412WWA9</accession>
<dbReference type="GO" id="GO:0003677">
    <property type="term" value="F:DNA binding"/>
    <property type="evidence" value="ECO:0007669"/>
    <property type="project" value="InterPro"/>
</dbReference>
<dbReference type="SUPFAM" id="SSF88659">
    <property type="entry name" value="Sigma3 and sigma4 domains of RNA polymerase sigma factors"/>
    <property type="match status" value="1"/>
</dbReference>
<evidence type="ECO:0000259" key="5">
    <source>
        <dbReference type="Pfam" id="PF04542"/>
    </source>
</evidence>
<evidence type="ECO:0000256" key="4">
    <source>
        <dbReference type="ARBA" id="ARBA00023163"/>
    </source>
</evidence>
<dbReference type="GO" id="GO:0006352">
    <property type="term" value="P:DNA-templated transcription initiation"/>
    <property type="evidence" value="ECO:0007669"/>
    <property type="project" value="InterPro"/>
</dbReference>
<comment type="similarity">
    <text evidence="1">Belongs to the sigma-70 factor family. ECF subfamily.</text>
</comment>
<feature type="domain" description="RNA polymerase sigma factor 70 region 4 type 2" evidence="6">
    <location>
        <begin position="154"/>
        <end position="204"/>
    </location>
</feature>
<evidence type="ECO:0000256" key="3">
    <source>
        <dbReference type="ARBA" id="ARBA00023082"/>
    </source>
</evidence>
<name>A0A412WWA9_9BACT</name>
<dbReference type="Proteomes" id="UP000283589">
    <property type="component" value="Unassembled WGS sequence"/>
</dbReference>
<dbReference type="InterPro" id="IPR013324">
    <property type="entry name" value="RNA_pol_sigma_r3/r4-like"/>
</dbReference>
<feature type="domain" description="RNA polymerase sigma-70 region 2" evidence="5">
    <location>
        <begin position="59"/>
        <end position="124"/>
    </location>
</feature>
<evidence type="ECO:0000256" key="1">
    <source>
        <dbReference type="ARBA" id="ARBA00010641"/>
    </source>
</evidence>
<dbReference type="InterPro" id="IPR007627">
    <property type="entry name" value="RNA_pol_sigma70_r2"/>
</dbReference>
<sequence length="228" mass="27058">MFFRDHGVVYQVEKIYLCHVNLRESSMKELRGMCNNTNFDDTELRNIIEGQIGSFELCFRKYYQVLCHYCVGILDDAEKAEDVVQDTFVYLWENRRKINIKTSLKSYLYQSVRHGALKVIRSRALEQRHLPYLTEFIEYLERSEFSEDELDGLREVEQAIDELPPSCKNVFLMSVVDRKSYKEIAGELGISLNTVKTQVSKAYRLIRGKVRDRKSLFLFIWLRIIRSW</sequence>
<keyword evidence="2" id="KW-0805">Transcription regulation</keyword>
<comment type="caution">
    <text evidence="7">The sequence shown here is derived from an EMBL/GenBank/DDBJ whole genome shotgun (WGS) entry which is preliminary data.</text>
</comment>
<dbReference type="EMBL" id="QRZA01000028">
    <property type="protein sequence ID" value="RGV31736.1"/>
    <property type="molecule type" value="Genomic_DNA"/>
</dbReference>
<reference evidence="7 8" key="1">
    <citation type="submission" date="2018-08" db="EMBL/GenBank/DDBJ databases">
        <title>A genome reference for cultivated species of the human gut microbiota.</title>
        <authorList>
            <person name="Zou Y."/>
            <person name="Xue W."/>
            <person name="Luo G."/>
        </authorList>
    </citation>
    <scope>NUCLEOTIDE SEQUENCE [LARGE SCALE GENOMIC DNA]</scope>
    <source>
        <strain evidence="7 8">AF14-49</strain>
    </source>
</reference>
<dbReference type="PANTHER" id="PTHR43133">
    <property type="entry name" value="RNA POLYMERASE ECF-TYPE SIGMA FACTO"/>
    <property type="match status" value="1"/>
</dbReference>
<dbReference type="SUPFAM" id="SSF88946">
    <property type="entry name" value="Sigma2 domain of RNA polymerase sigma factors"/>
    <property type="match status" value="1"/>
</dbReference>
<dbReference type="RefSeq" id="WP_118261233.1">
    <property type="nucleotide sequence ID" value="NZ_DBFVFW010000133.1"/>
</dbReference>
<dbReference type="NCBIfam" id="TIGR02937">
    <property type="entry name" value="sigma70-ECF"/>
    <property type="match status" value="1"/>
</dbReference>
<keyword evidence="4" id="KW-0804">Transcription</keyword>
<evidence type="ECO:0000256" key="2">
    <source>
        <dbReference type="ARBA" id="ARBA00023015"/>
    </source>
</evidence>
<dbReference type="AlphaFoldDB" id="A0A412WWA9"/>
<dbReference type="Pfam" id="PF04542">
    <property type="entry name" value="Sigma70_r2"/>
    <property type="match status" value="1"/>
</dbReference>
<dbReference type="InterPro" id="IPR014284">
    <property type="entry name" value="RNA_pol_sigma-70_dom"/>
</dbReference>
<keyword evidence="3" id="KW-0731">Sigma factor</keyword>
<organism evidence="7 8">
    <name type="scientific">Butyricimonas virosa</name>
    <dbReference type="NCBI Taxonomy" id="544645"/>
    <lineage>
        <taxon>Bacteria</taxon>
        <taxon>Pseudomonadati</taxon>
        <taxon>Bacteroidota</taxon>
        <taxon>Bacteroidia</taxon>
        <taxon>Bacteroidales</taxon>
        <taxon>Odoribacteraceae</taxon>
        <taxon>Butyricimonas</taxon>
    </lineage>
</organism>
<dbReference type="Pfam" id="PF08281">
    <property type="entry name" value="Sigma70_r4_2"/>
    <property type="match status" value="1"/>
</dbReference>
<dbReference type="InterPro" id="IPR014327">
    <property type="entry name" value="RNA_pol_sigma70_bacteroid"/>
</dbReference>
<evidence type="ECO:0000259" key="6">
    <source>
        <dbReference type="Pfam" id="PF08281"/>
    </source>
</evidence>
<proteinExistence type="inferred from homology"/>
<dbReference type="CDD" id="cd06171">
    <property type="entry name" value="Sigma70_r4"/>
    <property type="match status" value="1"/>
</dbReference>
<dbReference type="Gene3D" id="1.10.10.10">
    <property type="entry name" value="Winged helix-like DNA-binding domain superfamily/Winged helix DNA-binding domain"/>
    <property type="match status" value="1"/>
</dbReference>
<dbReference type="InterPro" id="IPR036388">
    <property type="entry name" value="WH-like_DNA-bd_sf"/>
</dbReference>